<evidence type="ECO:0000313" key="3">
    <source>
        <dbReference type="Proteomes" id="UP000283383"/>
    </source>
</evidence>
<name>A0A420HJ47_9PEZI</name>
<proteinExistence type="predicted"/>
<protein>
    <submittedName>
        <fullName evidence="2">Uncharacterized protein</fullName>
    </submittedName>
</protein>
<reference evidence="2 3" key="1">
    <citation type="journal article" date="2018" name="BMC Genomics">
        <title>Comparative genome analyses reveal sequence features reflecting distinct modes of host-adaptation between dicot and monocot powdery mildew.</title>
        <authorList>
            <person name="Wu Y."/>
            <person name="Ma X."/>
            <person name="Pan Z."/>
            <person name="Kale S.D."/>
            <person name="Song Y."/>
            <person name="King H."/>
            <person name="Zhang Q."/>
            <person name="Presley C."/>
            <person name="Deng X."/>
            <person name="Wei C.I."/>
            <person name="Xiao S."/>
        </authorList>
    </citation>
    <scope>NUCLEOTIDE SEQUENCE [LARGE SCALE GENOMIC DNA]</scope>
    <source>
        <strain evidence="2">UMSG3</strain>
    </source>
</reference>
<feature type="transmembrane region" description="Helical" evidence="1">
    <location>
        <begin position="182"/>
        <end position="208"/>
    </location>
</feature>
<dbReference type="EMBL" id="MCBQ01018827">
    <property type="protein sequence ID" value="RKF57448.1"/>
    <property type="molecule type" value="Genomic_DNA"/>
</dbReference>
<organism evidence="2 3">
    <name type="scientific">Golovinomyces cichoracearum</name>
    <dbReference type="NCBI Taxonomy" id="62708"/>
    <lineage>
        <taxon>Eukaryota</taxon>
        <taxon>Fungi</taxon>
        <taxon>Dikarya</taxon>
        <taxon>Ascomycota</taxon>
        <taxon>Pezizomycotina</taxon>
        <taxon>Leotiomycetes</taxon>
        <taxon>Erysiphales</taxon>
        <taxon>Erysiphaceae</taxon>
        <taxon>Golovinomyces</taxon>
    </lineage>
</organism>
<dbReference type="AlphaFoldDB" id="A0A420HJ47"/>
<keyword evidence="1" id="KW-0472">Membrane</keyword>
<evidence type="ECO:0000313" key="2">
    <source>
        <dbReference type="EMBL" id="RKF57448.1"/>
    </source>
</evidence>
<accession>A0A420HJ47</accession>
<evidence type="ECO:0000256" key="1">
    <source>
        <dbReference type="SAM" id="Phobius"/>
    </source>
</evidence>
<dbReference type="Proteomes" id="UP000283383">
    <property type="component" value="Unassembled WGS sequence"/>
</dbReference>
<comment type="caution">
    <text evidence="2">The sequence shown here is derived from an EMBL/GenBank/DDBJ whole genome shotgun (WGS) entry which is preliminary data.</text>
</comment>
<keyword evidence="1" id="KW-0812">Transmembrane</keyword>
<keyword evidence="1" id="KW-1133">Transmembrane helix</keyword>
<keyword evidence="3" id="KW-1185">Reference proteome</keyword>
<gene>
    <name evidence="2" type="ORF">GcM3_00098</name>
</gene>
<sequence>MLSLQYIDYIPTNPSLALLIILYLSYTPLSISSSLKDSCPIAEQKPCGSGLPLDFCCSAGEVCMSLAGNTTALCCPAGEDCSAILPINCDIQRQNITAFPNTPVKTKALDSSMMQCGSLCCPFGFICNSAKNCVEYADQTILPNMSFPLSLPPVPISSPKSSPPSMGNSMLMPVSKKFGSQFYLLAILVGFFPGLIVGIVLSIAIYHFRKNRKQKKRHQRHSINTTGYISAPQITVDMRADFLRKYITRNTRTPTSPAPSTKLSSFPSVTSIFRRTPSTSLDENDSDFDEMLKTPLPPVPLNIRKSNTTGSENRLFLHRRPKSQRRFFKQISRKKELVFRSFLNDSIEENFCNLFTISSIDKESNLKFYI</sequence>